<dbReference type="EMBL" id="JAWXYB010000008">
    <property type="protein sequence ID" value="MDX5929526.1"/>
    <property type="molecule type" value="Genomic_DNA"/>
</dbReference>
<evidence type="ECO:0000313" key="3">
    <source>
        <dbReference type="Proteomes" id="UP001279553"/>
    </source>
</evidence>
<keyword evidence="1" id="KW-0812">Transmembrane</keyword>
<feature type="transmembrane region" description="Helical" evidence="1">
    <location>
        <begin position="239"/>
        <end position="259"/>
    </location>
</feature>
<sequence>MTSAPPDSTLPDVASLYREIAGIEPDTITITRIRRIGRLLKLTETDSGWILLVVLAAHATSAATNLQAASTLAASLGVATGNVTRTSEALREATETAASIIAVAIDQAKPALSSVFEAAEIQTRWSIAGIEDNLSRTIEATGSKTGNSIVTQIETAARQATVAFTGDTRQIITHIEDAIATAIASASRTLQASATDLQEGATAARDATVEEWRSRAITAISKAIEDRVRIDATEARLSALKIGGTIVVAVLIMIAVIFYGSHRVMWQDGYTTGVTAAALHDDQQTIRASWANTHDGKLAYRLYLAGSIPLLANCTQPGWKLRKGGTVCYPYAKGKSTYGWGIHP</sequence>
<evidence type="ECO:0000313" key="2">
    <source>
        <dbReference type="EMBL" id="MDX5929526.1"/>
    </source>
</evidence>
<name>A0AAW9DKZ3_ACIAO</name>
<dbReference type="Proteomes" id="UP001279553">
    <property type="component" value="Unassembled WGS sequence"/>
</dbReference>
<proteinExistence type="predicted"/>
<evidence type="ECO:0000256" key="1">
    <source>
        <dbReference type="SAM" id="Phobius"/>
    </source>
</evidence>
<keyword evidence="3" id="KW-1185">Reference proteome</keyword>
<dbReference type="AlphaFoldDB" id="A0AAW9DKZ3"/>
<accession>A0AAW9DKZ3</accession>
<organism evidence="2 3">
    <name type="scientific">Acidiphilium acidophilum</name>
    <name type="common">Thiobacillus acidophilus</name>
    <dbReference type="NCBI Taxonomy" id="76588"/>
    <lineage>
        <taxon>Bacteria</taxon>
        <taxon>Pseudomonadati</taxon>
        <taxon>Pseudomonadota</taxon>
        <taxon>Alphaproteobacteria</taxon>
        <taxon>Acetobacterales</taxon>
        <taxon>Acidocellaceae</taxon>
        <taxon>Acidiphilium</taxon>
    </lineage>
</organism>
<gene>
    <name evidence="2" type="ORF">SIL87_01930</name>
</gene>
<reference evidence="2 3" key="1">
    <citation type="submission" date="2023-11" db="EMBL/GenBank/DDBJ databases">
        <title>MicrobeMod: A computational toolkit for identifying prokaryotic methylation and restriction-modification with nanopore sequencing.</title>
        <authorList>
            <person name="Crits-Christoph A."/>
            <person name="Kang S.C."/>
            <person name="Lee H."/>
            <person name="Ostrov N."/>
        </authorList>
    </citation>
    <scope>NUCLEOTIDE SEQUENCE [LARGE SCALE GENOMIC DNA]</scope>
    <source>
        <strain evidence="2 3">DSMZ 700</strain>
    </source>
</reference>
<protein>
    <submittedName>
        <fullName evidence="2">Uncharacterized protein</fullName>
    </submittedName>
</protein>
<dbReference type="RefSeq" id="WP_319612593.1">
    <property type="nucleotide sequence ID" value="NZ_JAWXYB010000008.1"/>
</dbReference>
<keyword evidence="1" id="KW-1133">Transmembrane helix</keyword>
<comment type="caution">
    <text evidence="2">The sequence shown here is derived from an EMBL/GenBank/DDBJ whole genome shotgun (WGS) entry which is preliminary data.</text>
</comment>
<keyword evidence="1" id="KW-0472">Membrane</keyword>